<reference evidence="9" key="1">
    <citation type="submission" date="2020-08" db="EMBL/GenBank/DDBJ databases">
        <title>Genome public.</title>
        <authorList>
            <person name="Liu C."/>
            <person name="Sun Q."/>
        </authorList>
    </citation>
    <scope>NUCLEOTIDE SEQUENCE</scope>
    <source>
        <strain evidence="9">NSJ-68</strain>
    </source>
</reference>
<sequence length="194" mass="22090">MADIWNWARGFHLSMGNPQEHPEVWTRRYLSQFPDFFSDREAARTILETEDPLIYEVQDMLPPSHPGDLAFGITRLYPGKIGKEYYMTKGHFHVIPDTAEIYYCLSGEGYLLTETKGGEVSLLPMKPSEAAYSARGYAHRCINTGTEPLIVFYAYRADAGHDYATIQDRGFHTLILEEDGRPSIQTNPSYSTLK</sequence>
<dbReference type="AlphaFoldDB" id="A0A923LE20"/>
<gene>
    <name evidence="9" type="ORF">H8S44_14090</name>
</gene>
<dbReference type="CDD" id="cd02218">
    <property type="entry name" value="cupin_PGI"/>
    <property type="match status" value="1"/>
</dbReference>
<evidence type="ECO:0000313" key="10">
    <source>
        <dbReference type="Proteomes" id="UP000649345"/>
    </source>
</evidence>
<keyword evidence="5" id="KW-0479">Metal-binding</keyword>
<dbReference type="GO" id="GO:0046872">
    <property type="term" value="F:metal ion binding"/>
    <property type="evidence" value="ECO:0007669"/>
    <property type="project" value="UniProtKB-KW"/>
</dbReference>
<name>A0A923LE20_9FIRM</name>
<dbReference type="Gene3D" id="2.60.120.10">
    <property type="entry name" value="Jelly Rolls"/>
    <property type="match status" value="1"/>
</dbReference>
<dbReference type="Pfam" id="PF06560">
    <property type="entry name" value="GPI"/>
    <property type="match status" value="1"/>
</dbReference>
<dbReference type="EC" id="5.3.1.9" evidence="3"/>
<protein>
    <recommendedName>
        <fullName evidence="3">glucose-6-phosphate isomerase</fullName>
        <ecNumber evidence="3">5.3.1.9</ecNumber>
    </recommendedName>
</protein>
<dbReference type="PANTHER" id="PTHR35848:SF6">
    <property type="entry name" value="CUPIN TYPE-2 DOMAIN-CONTAINING PROTEIN"/>
    <property type="match status" value="1"/>
</dbReference>
<dbReference type="InterPro" id="IPR011051">
    <property type="entry name" value="RmlC_Cupin_sf"/>
</dbReference>
<evidence type="ECO:0000256" key="5">
    <source>
        <dbReference type="ARBA" id="ARBA00022723"/>
    </source>
</evidence>
<evidence type="ECO:0000256" key="1">
    <source>
        <dbReference type="ARBA" id="ARBA00004926"/>
    </source>
</evidence>
<evidence type="ECO:0000313" key="9">
    <source>
        <dbReference type="EMBL" id="MBC5660888.1"/>
    </source>
</evidence>
<comment type="pathway">
    <text evidence="1">Carbohydrate degradation; glycolysis; D-glyceraldehyde 3-phosphate and glycerone phosphate from D-glucose: step 2/4.</text>
</comment>
<comment type="catalytic activity">
    <reaction evidence="7">
        <text>alpha-D-glucose 6-phosphate = beta-D-fructose 6-phosphate</text>
        <dbReference type="Rhea" id="RHEA:11816"/>
        <dbReference type="ChEBI" id="CHEBI:57634"/>
        <dbReference type="ChEBI" id="CHEBI:58225"/>
        <dbReference type="EC" id="5.3.1.9"/>
    </reaction>
</comment>
<dbReference type="InterPro" id="IPR014710">
    <property type="entry name" value="RmlC-like_jellyroll"/>
</dbReference>
<dbReference type="GO" id="GO:0005737">
    <property type="term" value="C:cytoplasm"/>
    <property type="evidence" value="ECO:0007669"/>
    <property type="project" value="InterPro"/>
</dbReference>
<dbReference type="InterPro" id="IPR051610">
    <property type="entry name" value="GPI/OXD"/>
</dbReference>
<evidence type="ECO:0000259" key="8">
    <source>
        <dbReference type="Pfam" id="PF06560"/>
    </source>
</evidence>
<accession>A0A923LE20</accession>
<evidence type="ECO:0000256" key="6">
    <source>
        <dbReference type="ARBA" id="ARBA00023152"/>
    </source>
</evidence>
<dbReference type="SUPFAM" id="SSF51182">
    <property type="entry name" value="RmlC-like cupins"/>
    <property type="match status" value="1"/>
</dbReference>
<keyword evidence="4" id="KW-0312">Gluconeogenesis</keyword>
<keyword evidence="9" id="KW-0413">Isomerase</keyword>
<keyword evidence="6" id="KW-0324">Glycolysis</keyword>
<proteinExistence type="inferred from homology"/>
<organism evidence="9 10">
    <name type="scientific">Anaerosacchariphilus hominis</name>
    <dbReference type="NCBI Taxonomy" id="2763017"/>
    <lineage>
        <taxon>Bacteria</taxon>
        <taxon>Bacillati</taxon>
        <taxon>Bacillota</taxon>
        <taxon>Clostridia</taxon>
        <taxon>Lachnospirales</taxon>
        <taxon>Lachnospiraceae</taxon>
        <taxon>Anaerosacchariphilus</taxon>
    </lineage>
</organism>
<comment type="caution">
    <text evidence="9">The sequence shown here is derived from an EMBL/GenBank/DDBJ whole genome shotgun (WGS) entry which is preliminary data.</text>
</comment>
<dbReference type="GO" id="GO:0006096">
    <property type="term" value="P:glycolytic process"/>
    <property type="evidence" value="ECO:0007669"/>
    <property type="project" value="UniProtKB-KW"/>
</dbReference>
<keyword evidence="10" id="KW-1185">Reference proteome</keyword>
<dbReference type="PANTHER" id="PTHR35848">
    <property type="entry name" value="OXALATE-BINDING PROTEIN"/>
    <property type="match status" value="1"/>
</dbReference>
<dbReference type="InterPro" id="IPR010551">
    <property type="entry name" value="G6P_isomerase_prok"/>
</dbReference>
<dbReference type="EMBL" id="JACOOR010000008">
    <property type="protein sequence ID" value="MBC5660888.1"/>
    <property type="molecule type" value="Genomic_DNA"/>
</dbReference>
<feature type="domain" description="Glucose-6-phosphate isomerase prokaryote" evidence="8">
    <location>
        <begin position="38"/>
        <end position="181"/>
    </location>
</feature>
<dbReference type="GO" id="GO:0006094">
    <property type="term" value="P:gluconeogenesis"/>
    <property type="evidence" value="ECO:0007669"/>
    <property type="project" value="UniProtKB-KW"/>
</dbReference>
<dbReference type="Proteomes" id="UP000649345">
    <property type="component" value="Unassembled WGS sequence"/>
</dbReference>
<evidence type="ECO:0000256" key="2">
    <source>
        <dbReference type="ARBA" id="ARBA00006542"/>
    </source>
</evidence>
<dbReference type="RefSeq" id="WP_186872621.1">
    <property type="nucleotide sequence ID" value="NZ_JACOOR010000008.1"/>
</dbReference>
<dbReference type="GO" id="GO:0004347">
    <property type="term" value="F:glucose-6-phosphate isomerase activity"/>
    <property type="evidence" value="ECO:0007669"/>
    <property type="project" value="UniProtKB-EC"/>
</dbReference>
<evidence type="ECO:0000256" key="4">
    <source>
        <dbReference type="ARBA" id="ARBA00022432"/>
    </source>
</evidence>
<evidence type="ECO:0000256" key="3">
    <source>
        <dbReference type="ARBA" id="ARBA00011952"/>
    </source>
</evidence>
<comment type="similarity">
    <text evidence="2">Belongs to the archaeal-type GPI family.</text>
</comment>
<evidence type="ECO:0000256" key="7">
    <source>
        <dbReference type="ARBA" id="ARBA00029321"/>
    </source>
</evidence>